<proteinExistence type="predicted"/>
<dbReference type="STRING" id="363331.RM51_00665"/>
<dbReference type="InterPro" id="IPR038081">
    <property type="entry name" value="CalX-like_sf"/>
</dbReference>
<dbReference type="SUPFAM" id="SSF141072">
    <property type="entry name" value="CalX-like"/>
    <property type="match status" value="1"/>
</dbReference>
<gene>
    <name evidence="1" type="ORF">RM51_00665</name>
</gene>
<comment type="caution">
    <text evidence="1">The sequence shown here is derived from an EMBL/GenBank/DDBJ whole genome shotgun (WGS) entry which is preliminary data.</text>
</comment>
<dbReference type="AlphaFoldDB" id="A0A0B4D8A7"/>
<reference evidence="1 2" key="1">
    <citation type="submission" date="2014-12" db="EMBL/GenBank/DDBJ databases">
        <title>Genome sequencing of Chryseobacterium taiwanense TPW19.</title>
        <authorList>
            <person name="Tan P.W."/>
            <person name="Chan K.-G."/>
        </authorList>
    </citation>
    <scope>NUCLEOTIDE SEQUENCE [LARGE SCALE GENOMIC DNA]</scope>
    <source>
        <strain evidence="1 2">TPW19</strain>
    </source>
</reference>
<organism evidence="1 2">
    <name type="scientific">Chryseobacterium taiwanense</name>
    <dbReference type="NCBI Taxonomy" id="363331"/>
    <lineage>
        <taxon>Bacteria</taxon>
        <taxon>Pseudomonadati</taxon>
        <taxon>Bacteroidota</taxon>
        <taxon>Flavobacteriia</taxon>
        <taxon>Flavobacteriales</taxon>
        <taxon>Weeksellaceae</taxon>
        <taxon>Chryseobacterium group</taxon>
        <taxon>Chryseobacterium</taxon>
    </lineage>
</organism>
<sequence>MQILMFNKILVIINNTFNFMKKFAFLILAFITIFLNSCKDEPTTYEGDPYLHFNKEVQGEAVVKSGTGSTTVNIEFGTVIPLSGAAQVKLVVDKTVSTAVEGTDFQIVNQDLTVPAGQATAQFQVKLLEATATVEPKLIVFKLQSPSIGNSTFAQTYILTYNKSCPSSAFVGNGIFKNTVASYNAPNTDYTIQDLGVTGGVGTLKIVGFKALGGSLTLNYDPETAVVTIPDQYMEYDSNGGQEWVKKASDGSKSSFNACTRILKLRVEYIVKNPTTGATIGTFGDYDELFVGQ</sequence>
<dbReference type="EMBL" id="JWTA01000001">
    <property type="protein sequence ID" value="KIC65002.1"/>
    <property type="molecule type" value="Genomic_DNA"/>
</dbReference>
<evidence type="ECO:0000313" key="1">
    <source>
        <dbReference type="EMBL" id="KIC65002.1"/>
    </source>
</evidence>
<evidence type="ECO:0000313" key="2">
    <source>
        <dbReference type="Proteomes" id="UP000031167"/>
    </source>
</evidence>
<protein>
    <submittedName>
        <fullName evidence="1">Uncharacterized protein</fullName>
    </submittedName>
</protein>
<keyword evidence="2" id="KW-1185">Reference proteome</keyword>
<accession>A0A0B4D8A7</accession>
<dbReference type="Gene3D" id="2.60.40.2030">
    <property type="match status" value="1"/>
</dbReference>
<name>A0A0B4D8A7_9FLAO</name>
<dbReference type="Proteomes" id="UP000031167">
    <property type="component" value="Unassembled WGS sequence"/>
</dbReference>